<accession>A0A4Q9M9E9</accession>
<dbReference type="AlphaFoldDB" id="A0A4Q9M9E9"/>
<dbReference type="OrthoDB" id="1606438at2759"/>
<dbReference type="Proteomes" id="UP000292957">
    <property type="component" value="Unassembled WGS sequence"/>
</dbReference>
<evidence type="ECO:0000313" key="1">
    <source>
        <dbReference type="EMBL" id="TBU23639.1"/>
    </source>
</evidence>
<reference evidence="1" key="1">
    <citation type="submission" date="2019-01" db="EMBL/GenBank/DDBJ databases">
        <title>Draft genome sequences of three monokaryotic isolates of the white-rot basidiomycete fungus Dichomitus squalens.</title>
        <authorList>
            <consortium name="DOE Joint Genome Institute"/>
            <person name="Lopez S.C."/>
            <person name="Andreopoulos B."/>
            <person name="Pangilinan J."/>
            <person name="Lipzen A."/>
            <person name="Riley R."/>
            <person name="Ahrendt S."/>
            <person name="Ng V."/>
            <person name="Barry K."/>
            <person name="Daum C."/>
            <person name="Grigoriev I.V."/>
            <person name="Hilden K.S."/>
            <person name="Makela M.R."/>
            <person name="de Vries R.P."/>
        </authorList>
    </citation>
    <scope>NUCLEOTIDE SEQUENCE [LARGE SCALE GENOMIC DNA]</scope>
    <source>
        <strain evidence="1">OM18370.1</strain>
    </source>
</reference>
<dbReference type="SUPFAM" id="SSF53335">
    <property type="entry name" value="S-adenosyl-L-methionine-dependent methyltransferases"/>
    <property type="match status" value="1"/>
</dbReference>
<dbReference type="EMBL" id="ML143499">
    <property type="protein sequence ID" value="TBU23639.1"/>
    <property type="molecule type" value="Genomic_DNA"/>
</dbReference>
<gene>
    <name evidence="1" type="ORF">BD311DRAFT_67754</name>
</gene>
<proteinExistence type="predicted"/>
<protein>
    <recommendedName>
        <fullName evidence="2">O-methyltransferase domain-containing protein</fullName>
    </recommendedName>
</protein>
<dbReference type="InterPro" id="IPR029063">
    <property type="entry name" value="SAM-dependent_MTases_sf"/>
</dbReference>
<name>A0A4Q9M9E9_9APHY</name>
<sequence>MIGCSALTEHMIDSAGAEADTNDASPFSMALQKAGSDKKGWWDWLNNDPDSLSRFAVSIEGVGYTSIAPLIAYCPWEALPPNTIFVDVGSAQGSVALHVLRHVYAKTPTFKVVCQDLEGPIQSARQFWQDEFLKHWRMGESSCKRTTSLQRIPPRIQTRYTSCERFFMTGMITMLSIY</sequence>
<dbReference type="Gene3D" id="3.40.50.150">
    <property type="entry name" value="Vaccinia Virus protein VP39"/>
    <property type="match status" value="1"/>
</dbReference>
<organism evidence="1">
    <name type="scientific">Dichomitus squalens</name>
    <dbReference type="NCBI Taxonomy" id="114155"/>
    <lineage>
        <taxon>Eukaryota</taxon>
        <taxon>Fungi</taxon>
        <taxon>Dikarya</taxon>
        <taxon>Basidiomycota</taxon>
        <taxon>Agaricomycotina</taxon>
        <taxon>Agaricomycetes</taxon>
        <taxon>Polyporales</taxon>
        <taxon>Polyporaceae</taxon>
        <taxon>Dichomitus</taxon>
    </lineage>
</organism>
<evidence type="ECO:0008006" key="2">
    <source>
        <dbReference type="Google" id="ProtNLM"/>
    </source>
</evidence>